<evidence type="ECO:0000313" key="4">
    <source>
        <dbReference type="WBParaSite" id="SBAD_0000621001-mRNA-1"/>
    </source>
</evidence>
<sequence>MSEVTALDLNNQIVKMRKVVGQAKFRLSSKTIRRIKFLKKKCEHSDKSASLTRKIQRYVEELPVIRQMKPDEVSKFALVNTKLLNELKMQKETPASDRVLYKLATSRLMVETVDEYRAKHSNWHQEIPFLLQRLGLQYHRRKKTANAHVRVSDKGDDDEHQPQSEVGVSPASVEPSSAVPPNVQTESNVSPSTNPHENLLGSSALKPSNSCEPHLNFKDEDAMHGDKEMTEKNPKSSQKRVMEVSDGDEVPTTDASGTPSLLERLKVQRKKEKSFSRKKRKQQTKLGNVLVGALAPKVPVEGRVGEMEVRMIHLEPAREATAPLLPDNICREDAIEQSASAAASSEDEDDPFFSANVSSVSQNSYVMSNVREERFDKKDSPLERREKKEMRYARRFTPRRPLANAMRYKLNWTQ</sequence>
<feature type="compositionally biased region" description="Polar residues" evidence="1">
    <location>
        <begin position="182"/>
        <end position="196"/>
    </location>
</feature>
<evidence type="ECO:0000256" key="1">
    <source>
        <dbReference type="SAM" id="MobiDB-lite"/>
    </source>
</evidence>
<dbReference type="GO" id="GO:0030686">
    <property type="term" value="C:90S preribosome"/>
    <property type="evidence" value="ECO:0007669"/>
    <property type="project" value="TreeGrafter"/>
</dbReference>
<reference evidence="4" key="1">
    <citation type="submission" date="2016-06" db="UniProtKB">
        <authorList>
            <consortium name="WormBaseParasite"/>
        </authorList>
    </citation>
    <scope>IDENTIFICATION</scope>
</reference>
<dbReference type="AlphaFoldDB" id="A0A183IQS8"/>
<feature type="compositionally biased region" description="Basic and acidic residues" evidence="1">
    <location>
        <begin position="215"/>
        <end position="234"/>
    </location>
</feature>
<accession>A0A183IQS8</accession>
<name>A0A183IQS8_9BILA</name>
<gene>
    <name evidence="2" type="ORF">SBAD_LOCUS5975</name>
</gene>
<feature type="region of interest" description="Disordered" evidence="1">
    <location>
        <begin position="371"/>
        <end position="396"/>
    </location>
</feature>
<organism evidence="4">
    <name type="scientific">Soboliphyme baturini</name>
    <dbReference type="NCBI Taxonomy" id="241478"/>
    <lineage>
        <taxon>Eukaryota</taxon>
        <taxon>Metazoa</taxon>
        <taxon>Ecdysozoa</taxon>
        <taxon>Nematoda</taxon>
        <taxon>Enoplea</taxon>
        <taxon>Dorylaimia</taxon>
        <taxon>Dioctophymatida</taxon>
        <taxon>Dioctophymatoidea</taxon>
        <taxon>Soboliphymatidae</taxon>
        <taxon>Soboliphyme</taxon>
    </lineage>
</organism>
<dbReference type="WBParaSite" id="SBAD_0000621001-mRNA-1">
    <property type="protein sequence ID" value="SBAD_0000621001-mRNA-1"/>
    <property type="gene ID" value="SBAD_0000621001"/>
</dbReference>
<evidence type="ECO:0000313" key="3">
    <source>
        <dbReference type="Proteomes" id="UP000270296"/>
    </source>
</evidence>
<dbReference type="PANTHER" id="PTHR23325:SF1">
    <property type="entry name" value="SERUM RESPONSE FACTOR-BINDING PROTEIN 1"/>
    <property type="match status" value="1"/>
</dbReference>
<evidence type="ECO:0000313" key="2">
    <source>
        <dbReference type="EMBL" id="VDP08835.1"/>
    </source>
</evidence>
<dbReference type="GO" id="GO:0005634">
    <property type="term" value="C:nucleus"/>
    <property type="evidence" value="ECO:0007669"/>
    <property type="project" value="TreeGrafter"/>
</dbReference>
<dbReference type="GO" id="GO:0030490">
    <property type="term" value="P:maturation of SSU-rRNA"/>
    <property type="evidence" value="ECO:0007669"/>
    <property type="project" value="TreeGrafter"/>
</dbReference>
<feature type="compositionally biased region" description="Low complexity" evidence="1">
    <location>
        <begin position="164"/>
        <end position="181"/>
    </location>
</feature>
<feature type="region of interest" description="Disordered" evidence="1">
    <location>
        <begin position="145"/>
        <end position="259"/>
    </location>
</feature>
<feature type="compositionally biased region" description="Basic and acidic residues" evidence="1">
    <location>
        <begin position="371"/>
        <end position="392"/>
    </location>
</feature>
<dbReference type="EMBL" id="UZAM01009390">
    <property type="protein sequence ID" value="VDP08835.1"/>
    <property type="molecule type" value="Genomic_DNA"/>
</dbReference>
<proteinExistence type="predicted"/>
<reference evidence="2 3" key="2">
    <citation type="submission" date="2018-11" db="EMBL/GenBank/DDBJ databases">
        <authorList>
            <consortium name="Pathogen Informatics"/>
        </authorList>
    </citation>
    <scope>NUCLEOTIDE SEQUENCE [LARGE SCALE GENOMIC DNA]</scope>
</reference>
<dbReference type="OrthoDB" id="3364872at2759"/>
<dbReference type="PANTHER" id="PTHR23325">
    <property type="entry name" value="SERUM RESPONSE FACTOR-BINDING"/>
    <property type="match status" value="1"/>
</dbReference>
<dbReference type="InterPro" id="IPR037393">
    <property type="entry name" value="Bud22/SRFB1"/>
</dbReference>
<protein>
    <submittedName>
        <fullName evidence="4">Serum response factor-binding protein 1</fullName>
    </submittedName>
</protein>
<keyword evidence="3" id="KW-1185">Reference proteome</keyword>
<dbReference type="Proteomes" id="UP000270296">
    <property type="component" value="Unassembled WGS sequence"/>
</dbReference>